<proteinExistence type="predicted"/>
<feature type="non-terminal residue" evidence="1">
    <location>
        <position position="106"/>
    </location>
</feature>
<comment type="caution">
    <text evidence="1">The sequence shown here is derived from an EMBL/GenBank/DDBJ whole genome shotgun (WGS) entry which is preliminary data.</text>
</comment>
<keyword evidence="2" id="KW-1185">Reference proteome</keyword>
<evidence type="ECO:0000313" key="2">
    <source>
        <dbReference type="Proteomes" id="UP001145114"/>
    </source>
</evidence>
<evidence type="ECO:0000313" key="1">
    <source>
        <dbReference type="EMBL" id="KAJ1672457.1"/>
    </source>
</evidence>
<reference evidence="1" key="1">
    <citation type="submission" date="2022-06" db="EMBL/GenBank/DDBJ databases">
        <title>Phylogenomic reconstructions and comparative analyses of Kickxellomycotina fungi.</title>
        <authorList>
            <person name="Reynolds N.K."/>
            <person name="Stajich J.E."/>
            <person name="Barry K."/>
            <person name="Grigoriev I.V."/>
            <person name="Crous P."/>
            <person name="Smith M.E."/>
        </authorList>
    </citation>
    <scope>NUCLEOTIDE SEQUENCE</scope>
    <source>
        <strain evidence="1">RSA 2271</strain>
    </source>
</reference>
<name>A0ACC1H830_9FUNG</name>
<gene>
    <name evidence="1" type="ORF">EV182_007130</name>
</gene>
<dbReference type="EMBL" id="JAMZIH010008345">
    <property type="protein sequence ID" value="KAJ1672457.1"/>
    <property type="molecule type" value="Genomic_DNA"/>
</dbReference>
<organism evidence="1 2">
    <name type="scientific">Spiromyces aspiralis</name>
    <dbReference type="NCBI Taxonomy" id="68401"/>
    <lineage>
        <taxon>Eukaryota</taxon>
        <taxon>Fungi</taxon>
        <taxon>Fungi incertae sedis</taxon>
        <taxon>Zoopagomycota</taxon>
        <taxon>Kickxellomycotina</taxon>
        <taxon>Kickxellomycetes</taxon>
        <taxon>Kickxellales</taxon>
        <taxon>Kickxellaceae</taxon>
        <taxon>Spiromyces</taxon>
    </lineage>
</organism>
<accession>A0ACC1H830</accession>
<dbReference type="Proteomes" id="UP001145114">
    <property type="component" value="Unassembled WGS sequence"/>
</dbReference>
<sequence>MKNSSYLEALPPNLKEGIVSYVLENSNFINPSVLFPEQLKDLNHLTEKRIWAKRWLNLKHPHHVKKCIQHRDLVRQLVLLDNNYSAPEPTGSDDSGLPADMAEFFN</sequence>
<protein>
    <submittedName>
        <fullName evidence="1">Uncharacterized protein</fullName>
    </submittedName>
</protein>